<dbReference type="Pfam" id="PF00078">
    <property type="entry name" value="RVT_1"/>
    <property type="match status" value="1"/>
</dbReference>
<reference evidence="3 4" key="1">
    <citation type="submission" date="2020-04" db="EMBL/GenBank/DDBJ databases">
        <authorList>
            <person name="Wallbank WR R."/>
            <person name="Pardo Diaz C."/>
            <person name="Kozak K."/>
            <person name="Martin S."/>
            <person name="Jiggins C."/>
            <person name="Moest M."/>
            <person name="Warren A I."/>
            <person name="Byers J.R.P. K."/>
            <person name="Montejo-Kovacevich G."/>
            <person name="Yen C E."/>
        </authorList>
    </citation>
    <scope>NUCLEOTIDE SEQUENCE [LARGE SCALE GENOMIC DNA]</scope>
</reference>
<feature type="domain" description="Reverse transcriptase" evidence="2">
    <location>
        <begin position="637"/>
        <end position="892"/>
    </location>
</feature>
<gene>
    <name evidence="3" type="ORF">APLA_LOCUS8458</name>
</gene>
<protein>
    <recommendedName>
        <fullName evidence="2">Reverse transcriptase domain-containing protein</fullName>
    </recommendedName>
</protein>
<dbReference type="InterPro" id="IPR000477">
    <property type="entry name" value="RT_dom"/>
</dbReference>
<dbReference type="Proteomes" id="UP000494106">
    <property type="component" value="Unassembled WGS sequence"/>
</dbReference>
<dbReference type="CDD" id="cd01650">
    <property type="entry name" value="RT_nLTR_like"/>
    <property type="match status" value="1"/>
</dbReference>
<dbReference type="AlphaFoldDB" id="A0A8S1A8Q5"/>
<feature type="region of interest" description="Disordered" evidence="1">
    <location>
        <begin position="22"/>
        <end position="41"/>
    </location>
</feature>
<comment type="caution">
    <text evidence="3">The sequence shown here is derived from an EMBL/GenBank/DDBJ whole genome shotgun (WGS) entry which is preliminary data.</text>
</comment>
<organism evidence="3 4">
    <name type="scientific">Arctia plantaginis</name>
    <name type="common">Wood tiger moth</name>
    <name type="synonym">Phalaena plantaginis</name>
    <dbReference type="NCBI Taxonomy" id="874455"/>
    <lineage>
        <taxon>Eukaryota</taxon>
        <taxon>Metazoa</taxon>
        <taxon>Ecdysozoa</taxon>
        <taxon>Arthropoda</taxon>
        <taxon>Hexapoda</taxon>
        <taxon>Insecta</taxon>
        <taxon>Pterygota</taxon>
        <taxon>Neoptera</taxon>
        <taxon>Endopterygota</taxon>
        <taxon>Lepidoptera</taxon>
        <taxon>Glossata</taxon>
        <taxon>Ditrysia</taxon>
        <taxon>Noctuoidea</taxon>
        <taxon>Erebidae</taxon>
        <taxon>Arctiinae</taxon>
        <taxon>Arctia</taxon>
    </lineage>
</organism>
<dbReference type="InterPro" id="IPR005135">
    <property type="entry name" value="Endo/exonuclease/phosphatase"/>
</dbReference>
<dbReference type="Gene3D" id="3.60.10.10">
    <property type="entry name" value="Endonuclease/exonuclease/phosphatase"/>
    <property type="match status" value="1"/>
</dbReference>
<keyword evidence="4" id="KW-1185">Reference proteome</keyword>
<name>A0A8S1A8Q5_ARCPL</name>
<evidence type="ECO:0000313" key="4">
    <source>
        <dbReference type="Proteomes" id="UP000494106"/>
    </source>
</evidence>
<evidence type="ECO:0000259" key="2">
    <source>
        <dbReference type="PROSITE" id="PS50878"/>
    </source>
</evidence>
<accession>A0A8S1A8Q5</accession>
<dbReference type="InterPro" id="IPR043502">
    <property type="entry name" value="DNA/RNA_pol_sf"/>
</dbReference>
<dbReference type="Pfam" id="PF14529">
    <property type="entry name" value="Exo_endo_phos_2"/>
    <property type="match status" value="1"/>
</dbReference>
<evidence type="ECO:0000313" key="3">
    <source>
        <dbReference type="EMBL" id="CAB3241165.1"/>
    </source>
</evidence>
<dbReference type="InterPro" id="IPR043128">
    <property type="entry name" value="Rev_trsase/Diguanyl_cyclase"/>
</dbReference>
<dbReference type="InterPro" id="IPR036691">
    <property type="entry name" value="Endo/exonu/phosph_ase_sf"/>
</dbReference>
<dbReference type="PANTHER" id="PTHR19446">
    <property type="entry name" value="REVERSE TRANSCRIPTASES"/>
    <property type="match status" value="1"/>
</dbReference>
<dbReference type="SUPFAM" id="SSF56672">
    <property type="entry name" value="DNA/RNA polymerases"/>
    <property type="match status" value="1"/>
</dbReference>
<dbReference type="GO" id="GO:0003824">
    <property type="term" value="F:catalytic activity"/>
    <property type="evidence" value="ECO:0007669"/>
    <property type="project" value="InterPro"/>
</dbReference>
<dbReference type="CDD" id="cd09076">
    <property type="entry name" value="L1-EN"/>
    <property type="match status" value="1"/>
</dbReference>
<dbReference type="Gene3D" id="3.30.70.270">
    <property type="match status" value="1"/>
</dbReference>
<dbReference type="EMBL" id="CADEBC010000508">
    <property type="protein sequence ID" value="CAB3241165.1"/>
    <property type="molecule type" value="Genomic_DNA"/>
</dbReference>
<dbReference type="GO" id="GO:0071897">
    <property type="term" value="P:DNA biosynthetic process"/>
    <property type="evidence" value="ECO:0007669"/>
    <property type="project" value="UniProtKB-ARBA"/>
</dbReference>
<sequence>MEIVLLILNVRCPTLLTKKELSNRGVRGEPPSFAPSQPHLPAVHPAERRTRLWRPTDGGISIPIGVAKYNRPVTGSSVTGATSYALRSPTRLPSVAIMGKPLPCRRNKGHGPQFPAAPLFLVMVATSVKAGQGVRRISGLREATTNRLTLATYNGRTLRLDSHLAQLEVELGKIRWHILGLCEVRREGEDTITLESGHLMYFREGDQQSQGGVGFLVNKSLSDNVVEISSVSNRVAYLIIKLTERYSLKVVQVYAPTSAHSDDEVEDMYDDISRALHFTTKTHYNVVMGDFNAKVGVQNCGESVVGSHGFGSRNHRGQMLVNFLEREGLFLMNSFFKKQPQRKWTWQSPDAMTRNEIDFIMTDRKHIFRDVSVINRFNTGSDHRLVRGSLNINFKAERVCLMKSRLRPTRLQAMTGSETFQSKLENRFAAVETTIDVNQNLKNVVQILREEGMRFCEMQRKGRKSKLSERTLGLMKKRRENPPVTLSAKRTLNREISKLVRHDLRCSNTLSIERAIEQNRGSKVFVQSLGRSHLTKLTTESGEVVASKPAVLLEVESFYGRLYASHASRPDPENEDSRATLTRHYTEDLPEVSIDEIEMALGQLKNGKAPGEDGVTTELLKAGVKPVLRELQKLFNAVLFEGRTPEAWSRSVVVLFFKKGDKTRLKNYRPISLLSHVYKLFSRVITNRLARRLDEFQPPEQAGFRSGYGTIDHIHTVRQIIQKTEEYNQPLCLAFVDYEKAFDSIEIWSVLESLQRCQVDWRYIKVMRCLYEAATMSVQVQNQQTRPVPLHRGVRQGDVISPKLFTNAMEDMFKTLHWKRRGININGEYISHLRFADDIVIMAETLQDLQQMLNDLADTSVRIGLRMNLDKTKVMFNEHVLPEPIAKNSVGLGSVWEATSSLLIVDPTVP</sequence>
<proteinExistence type="predicted"/>
<dbReference type="OrthoDB" id="407509at2759"/>
<evidence type="ECO:0000256" key="1">
    <source>
        <dbReference type="SAM" id="MobiDB-lite"/>
    </source>
</evidence>
<dbReference type="PROSITE" id="PS50878">
    <property type="entry name" value="RT_POL"/>
    <property type="match status" value="1"/>
</dbReference>
<dbReference type="SUPFAM" id="SSF56219">
    <property type="entry name" value="DNase I-like"/>
    <property type="match status" value="1"/>
</dbReference>